<feature type="region of interest" description="Disordered" evidence="1">
    <location>
        <begin position="184"/>
        <end position="214"/>
    </location>
</feature>
<feature type="compositionally biased region" description="Basic residues" evidence="1">
    <location>
        <begin position="203"/>
        <end position="214"/>
    </location>
</feature>
<evidence type="ECO:0000256" key="1">
    <source>
        <dbReference type="SAM" id="MobiDB-lite"/>
    </source>
</evidence>
<comment type="caution">
    <text evidence="3">The sequence shown here is derived from an EMBL/GenBank/DDBJ whole genome shotgun (WGS) entry which is preliminary data.</text>
</comment>
<feature type="compositionally biased region" description="Basic and acidic residues" evidence="1">
    <location>
        <begin position="184"/>
        <end position="202"/>
    </location>
</feature>
<protein>
    <submittedName>
        <fullName evidence="3">Uncharacterized protein</fullName>
    </submittedName>
</protein>
<gene>
    <name evidence="3" type="ORF">IAA21_03195</name>
</gene>
<evidence type="ECO:0000313" key="3">
    <source>
        <dbReference type="EMBL" id="HIZ21789.1"/>
    </source>
</evidence>
<keyword evidence="2" id="KW-0472">Membrane</keyword>
<proteinExistence type="predicted"/>
<feature type="transmembrane region" description="Helical" evidence="2">
    <location>
        <begin position="7"/>
        <end position="29"/>
    </location>
</feature>
<evidence type="ECO:0000313" key="4">
    <source>
        <dbReference type="Proteomes" id="UP000824041"/>
    </source>
</evidence>
<accession>A0A9D2DRP8</accession>
<dbReference type="EMBL" id="DXBU01000041">
    <property type="protein sequence ID" value="HIZ21789.1"/>
    <property type="molecule type" value="Genomic_DNA"/>
</dbReference>
<name>A0A9D2DRP8_9FIRM</name>
<keyword evidence="2" id="KW-0812">Transmembrane</keyword>
<organism evidence="3 4">
    <name type="scientific">Candidatus Blautia faecigallinarum</name>
    <dbReference type="NCBI Taxonomy" id="2838488"/>
    <lineage>
        <taxon>Bacteria</taxon>
        <taxon>Bacillati</taxon>
        <taxon>Bacillota</taxon>
        <taxon>Clostridia</taxon>
        <taxon>Lachnospirales</taxon>
        <taxon>Lachnospiraceae</taxon>
        <taxon>Blautia</taxon>
    </lineage>
</organism>
<feature type="compositionally biased region" description="Acidic residues" evidence="1">
    <location>
        <begin position="262"/>
        <end position="276"/>
    </location>
</feature>
<feature type="transmembrane region" description="Helical" evidence="2">
    <location>
        <begin position="133"/>
        <end position="151"/>
    </location>
</feature>
<evidence type="ECO:0000256" key="2">
    <source>
        <dbReference type="SAM" id="Phobius"/>
    </source>
</evidence>
<sequence>MSRLLKFIVHFIVICTVLCVVALVAPPFWGITTVIVDNVEKETNLPLGSVTYAIPVDTESVGTGTSILVENGGQTYRYNIESLDLENKTGMVVDPSDPNGESIPVQVKNKVPKVVVTIGLLGYLFVATESIEGLIILGLVVLFLVILYVIAELWKKEPAEDDLSDEEEEDDTYIKSKKELKREEKERARRMKEEDKQMLKEEKKRRKQEKKERKVIHTGGFVDEVYEEDFPDGEEETPPGEAQAAATEAHELLKKEIAATTQDEEPVQEPEAEEEVSVPVQEEVVEEEPIQPEPAEIKKMAIPLWSAAQLADKAKQEGDAPDIVKDGITNVTLFDYSDIISGEEATETEP</sequence>
<dbReference type="AlphaFoldDB" id="A0A9D2DRP8"/>
<reference evidence="3" key="2">
    <citation type="submission" date="2021-04" db="EMBL/GenBank/DDBJ databases">
        <authorList>
            <person name="Gilroy R."/>
        </authorList>
    </citation>
    <scope>NUCLEOTIDE SEQUENCE</scope>
    <source>
        <strain evidence="3">14324</strain>
    </source>
</reference>
<keyword evidence="2" id="KW-1133">Transmembrane helix</keyword>
<dbReference type="Proteomes" id="UP000824041">
    <property type="component" value="Unassembled WGS sequence"/>
</dbReference>
<reference evidence="3" key="1">
    <citation type="journal article" date="2021" name="PeerJ">
        <title>Extensive microbial diversity within the chicken gut microbiome revealed by metagenomics and culture.</title>
        <authorList>
            <person name="Gilroy R."/>
            <person name="Ravi A."/>
            <person name="Getino M."/>
            <person name="Pursley I."/>
            <person name="Horton D.L."/>
            <person name="Alikhan N.F."/>
            <person name="Baker D."/>
            <person name="Gharbi K."/>
            <person name="Hall N."/>
            <person name="Watson M."/>
            <person name="Adriaenssens E.M."/>
            <person name="Foster-Nyarko E."/>
            <person name="Jarju S."/>
            <person name="Secka A."/>
            <person name="Antonio M."/>
            <person name="Oren A."/>
            <person name="Chaudhuri R.R."/>
            <person name="La Ragione R."/>
            <person name="Hildebrand F."/>
            <person name="Pallen M.J."/>
        </authorList>
    </citation>
    <scope>NUCLEOTIDE SEQUENCE</scope>
    <source>
        <strain evidence="3">14324</strain>
    </source>
</reference>
<feature type="region of interest" description="Disordered" evidence="1">
    <location>
        <begin position="260"/>
        <end position="296"/>
    </location>
</feature>